<dbReference type="Gene3D" id="2.60.40.10">
    <property type="entry name" value="Immunoglobulins"/>
    <property type="match status" value="1"/>
</dbReference>
<evidence type="ECO:0000313" key="4">
    <source>
        <dbReference type="WBParaSite" id="HPBE_0001486401-mRNA-1"/>
    </source>
</evidence>
<reference evidence="2 3" key="1">
    <citation type="submission" date="2018-11" db="EMBL/GenBank/DDBJ databases">
        <authorList>
            <consortium name="Pathogen Informatics"/>
        </authorList>
    </citation>
    <scope>NUCLEOTIDE SEQUENCE [LARGE SCALE GENOMIC DNA]</scope>
</reference>
<name>A0A183G134_HELPZ</name>
<dbReference type="PANTHER" id="PTHR22947">
    <property type="entry name" value="MAJOR SPERM PROTEIN"/>
    <property type="match status" value="1"/>
</dbReference>
<dbReference type="SUPFAM" id="SSF49354">
    <property type="entry name" value="PapD-like"/>
    <property type="match status" value="1"/>
</dbReference>
<protein>
    <submittedName>
        <fullName evidence="4">MSP domain-containing protein</fullName>
    </submittedName>
</protein>
<dbReference type="InterPro" id="IPR051774">
    <property type="entry name" value="Sperm-specific_class_P"/>
</dbReference>
<dbReference type="OrthoDB" id="5813979at2759"/>
<evidence type="ECO:0000313" key="3">
    <source>
        <dbReference type="Proteomes" id="UP000050761"/>
    </source>
</evidence>
<dbReference type="InterPro" id="IPR000535">
    <property type="entry name" value="MSP_dom"/>
</dbReference>
<proteinExistence type="predicted"/>
<feature type="domain" description="MSP" evidence="1">
    <location>
        <begin position="5"/>
        <end position="89"/>
    </location>
</feature>
<gene>
    <name evidence="2" type="ORF">HPBE_LOCUS14865</name>
</gene>
<evidence type="ECO:0000313" key="2">
    <source>
        <dbReference type="EMBL" id="VDP01045.1"/>
    </source>
</evidence>
<evidence type="ECO:0000259" key="1">
    <source>
        <dbReference type="Pfam" id="PF00635"/>
    </source>
</evidence>
<reference evidence="4" key="2">
    <citation type="submission" date="2019-09" db="UniProtKB">
        <authorList>
            <consortium name="WormBaseParasite"/>
        </authorList>
    </citation>
    <scope>IDENTIFICATION</scope>
</reference>
<accession>A0A3P8B174</accession>
<organism evidence="3 4">
    <name type="scientific">Heligmosomoides polygyrus</name>
    <name type="common">Parasitic roundworm</name>
    <dbReference type="NCBI Taxonomy" id="6339"/>
    <lineage>
        <taxon>Eukaryota</taxon>
        <taxon>Metazoa</taxon>
        <taxon>Ecdysozoa</taxon>
        <taxon>Nematoda</taxon>
        <taxon>Chromadorea</taxon>
        <taxon>Rhabditida</taxon>
        <taxon>Rhabditina</taxon>
        <taxon>Rhabditomorpha</taxon>
        <taxon>Strongyloidea</taxon>
        <taxon>Heligmosomidae</taxon>
        <taxon>Heligmosomoides</taxon>
    </lineage>
</organism>
<accession>A0A183G134</accession>
<dbReference type="WBParaSite" id="HPBE_0001486401-mRNA-1">
    <property type="protein sequence ID" value="HPBE_0001486401-mRNA-1"/>
    <property type="gene ID" value="HPBE_0001486401"/>
</dbReference>
<sequence>MGFEVSLNPSKIRIHSGGGKSKHTIINHCAKNLAYKIIFPPNSKYSVAPDKASGVIEVGRTVDIEIVRQAGKGPHEDMTIEYTTADPSDPSKAELTGKTVVKLIPDG</sequence>
<dbReference type="InterPro" id="IPR013783">
    <property type="entry name" value="Ig-like_fold"/>
</dbReference>
<keyword evidence="3" id="KW-1185">Reference proteome</keyword>
<dbReference type="InterPro" id="IPR008962">
    <property type="entry name" value="PapD-like_sf"/>
</dbReference>
<dbReference type="EMBL" id="UZAH01028577">
    <property type="protein sequence ID" value="VDP01045.1"/>
    <property type="molecule type" value="Genomic_DNA"/>
</dbReference>
<dbReference type="PANTHER" id="PTHR22947:SF39">
    <property type="entry name" value="MSP DOMAIN-CONTAINING PROTEIN"/>
    <property type="match status" value="1"/>
</dbReference>
<dbReference type="Pfam" id="PF00635">
    <property type="entry name" value="Motile_Sperm"/>
    <property type="match status" value="1"/>
</dbReference>
<dbReference type="AlphaFoldDB" id="A0A183G134"/>
<dbReference type="Proteomes" id="UP000050761">
    <property type="component" value="Unassembled WGS sequence"/>
</dbReference>